<keyword evidence="2 5" id="KW-0863">Zinc-finger</keyword>
<keyword evidence="9" id="KW-1185">Reference proteome</keyword>
<feature type="compositionally biased region" description="Basic and acidic residues" evidence="6">
    <location>
        <begin position="133"/>
        <end position="149"/>
    </location>
</feature>
<feature type="compositionally biased region" description="Low complexity" evidence="6">
    <location>
        <begin position="156"/>
        <end position="166"/>
    </location>
</feature>
<dbReference type="SUPFAM" id="SSF57716">
    <property type="entry name" value="Glucocorticoid receptor-like (DNA-binding domain)"/>
    <property type="match status" value="1"/>
</dbReference>
<evidence type="ECO:0000256" key="5">
    <source>
        <dbReference type="PROSITE-ProRule" id="PRU00309"/>
    </source>
</evidence>
<reference evidence="8 9" key="1">
    <citation type="submission" date="2024-05" db="EMBL/GenBank/DDBJ databases">
        <authorList>
            <person name="Wallberg A."/>
        </authorList>
    </citation>
    <scope>NUCLEOTIDE SEQUENCE [LARGE SCALE GENOMIC DNA]</scope>
</reference>
<evidence type="ECO:0000256" key="4">
    <source>
        <dbReference type="ARBA" id="ARBA00023125"/>
    </source>
</evidence>
<dbReference type="PROSITE" id="PS50950">
    <property type="entry name" value="ZF_THAP"/>
    <property type="match status" value="1"/>
</dbReference>
<evidence type="ECO:0000313" key="9">
    <source>
        <dbReference type="Proteomes" id="UP001497623"/>
    </source>
</evidence>
<accession>A0AAV2Q6B5</accession>
<dbReference type="AlphaFoldDB" id="A0AAV2Q6B5"/>
<feature type="domain" description="THAP-type" evidence="7">
    <location>
        <begin position="23"/>
        <end position="107"/>
    </location>
</feature>
<dbReference type="Pfam" id="PF05485">
    <property type="entry name" value="THAP"/>
    <property type="match status" value="1"/>
</dbReference>
<name>A0AAV2Q6B5_MEGNR</name>
<gene>
    <name evidence="8" type="ORF">MNOR_LOCUS7560</name>
</gene>
<dbReference type="SMART" id="SM00980">
    <property type="entry name" value="THAP"/>
    <property type="match status" value="1"/>
</dbReference>
<keyword evidence="4 5" id="KW-0238">DNA-binding</keyword>
<proteinExistence type="predicted"/>
<evidence type="ECO:0000256" key="2">
    <source>
        <dbReference type="ARBA" id="ARBA00022771"/>
    </source>
</evidence>
<dbReference type="InterPro" id="IPR006612">
    <property type="entry name" value="THAP_Znf"/>
</dbReference>
<keyword evidence="1" id="KW-0479">Metal-binding</keyword>
<keyword evidence="3" id="KW-0862">Zinc</keyword>
<dbReference type="Proteomes" id="UP001497623">
    <property type="component" value="Unassembled WGS sequence"/>
</dbReference>
<comment type="caution">
    <text evidence="8">The sequence shown here is derived from an EMBL/GenBank/DDBJ whole genome shotgun (WGS) entry which is preliminary data.</text>
</comment>
<dbReference type="EMBL" id="CAXKWB010003353">
    <property type="protein sequence ID" value="CAL4069021.1"/>
    <property type="molecule type" value="Genomic_DNA"/>
</dbReference>
<feature type="non-terminal residue" evidence="8">
    <location>
        <position position="239"/>
    </location>
</feature>
<evidence type="ECO:0000256" key="3">
    <source>
        <dbReference type="ARBA" id="ARBA00022833"/>
    </source>
</evidence>
<protein>
    <recommendedName>
        <fullName evidence="7">THAP-type domain-containing protein</fullName>
    </recommendedName>
</protein>
<feature type="non-terminal residue" evidence="8">
    <location>
        <position position="1"/>
    </location>
</feature>
<evidence type="ECO:0000256" key="6">
    <source>
        <dbReference type="SAM" id="MobiDB-lite"/>
    </source>
</evidence>
<organism evidence="8 9">
    <name type="scientific">Meganyctiphanes norvegica</name>
    <name type="common">Northern krill</name>
    <name type="synonym">Thysanopoda norvegica</name>
    <dbReference type="NCBI Taxonomy" id="48144"/>
    <lineage>
        <taxon>Eukaryota</taxon>
        <taxon>Metazoa</taxon>
        <taxon>Ecdysozoa</taxon>
        <taxon>Arthropoda</taxon>
        <taxon>Crustacea</taxon>
        <taxon>Multicrustacea</taxon>
        <taxon>Malacostraca</taxon>
        <taxon>Eumalacostraca</taxon>
        <taxon>Eucarida</taxon>
        <taxon>Euphausiacea</taxon>
        <taxon>Euphausiidae</taxon>
        <taxon>Meganyctiphanes</taxon>
    </lineage>
</organism>
<sequence>QSGDELGQIRIIFAISSLVSANMPKSCICVGCTNHNMMENSFSMHIFPDKTKKREKWEKWVPAIKRINTDGSPWYPGSNYVYVCSEHFKTGRPSKDPTHPDFVPNIFSFKKVDEIKSKMQLKRYKSAKKRAKYEHIPESATNKETHMESNIEDEAQSSLQVNQESQSSSQVLLSTYSPEVIKGNNDASRYLTNLTWQVKYYLKKKKLIASQKRDNDKLNEPKFKVKEEQINTVNRDNEC</sequence>
<evidence type="ECO:0000256" key="1">
    <source>
        <dbReference type="ARBA" id="ARBA00022723"/>
    </source>
</evidence>
<evidence type="ECO:0000313" key="8">
    <source>
        <dbReference type="EMBL" id="CAL4069021.1"/>
    </source>
</evidence>
<dbReference type="GO" id="GO:0003677">
    <property type="term" value="F:DNA binding"/>
    <property type="evidence" value="ECO:0007669"/>
    <property type="project" value="UniProtKB-UniRule"/>
</dbReference>
<evidence type="ECO:0000259" key="7">
    <source>
        <dbReference type="PROSITE" id="PS50950"/>
    </source>
</evidence>
<dbReference type="GO" id="GO:0008270">
    <property type="term" value="F:zinc ion binding"/>
    <property type="evidence" value="ECO:0007669"/>
    <property type="project" value="UniProtKB-KW"/>
</dbReference>
<feature type="region of interest" description="Disordered" evidence="6">
    <location>
        <begin position="130"/>
        <end position="166"/>
    </location>
</feature>